<feature type="transmembrane region" description="Helical" evidence="1">
    <location>
        <begin position="9"/>
        <end position="26"/>
    </location>
</feature>
<dbReference type="Proteomes" id="UP001597391">
    <property type="component" value="Unassembled WGS sequence"/>
</dbReference>
<feature type="transmembrane region" description="Helical" evidence="1">
    <location>
        <begin position="110"/>
        <end position="130"/>
    </location>
</feature>
<sequence length="190" mass="20664">MPQQSTRQPLYIAMTLAVGAIAYFINGLTQAMTKIPIVLGVGDYLEGEVGRLAPTQAVYYSETLVGIERIANNHTTSALAVLLIAAAIACAPQIRRAINLEVPRSRGQMTAMFLILAAIVPSSVAHSLNTWILERQGVELGERYVRPSDFLELVGLLLFVGIALLIYVSRRVKAAQYAAYMQQNHSAPPV</sequence>
<keyword evidence="1" id="KW-1133">Transmembrane helix</keyword>
<keyword evidence="1" id="KW-0472">Membrane</keyword>
<organism evidence="2 3">
    <name type="scientific">Populibacterium corticicola</name>
    <dbReference type="NCBI Taxonomy" id="1812826"/>
    <lineage>
        <taxon>Bacteria</taxon>
        <taxon>Bacillati</taxon>
        <taxon>Actinomycetota</taxon>
        <taxon>Actinomycetes</taxon>
        <taxon>Micrococcales</taxon>
        <taxon>Jonesiaceae</taxon>
        <taxon>Populibacterium</taxon>
    </lineage>
</organism>
<evidence type="ECO:0000256" key="1">
    <source>
        <dbReference type="SAM" id="Phobius"/>
    </source>
</evidence>
<dbReference type="EMBL" id="JBHUOP010000004">
    <property type="protein sequence ID" value="MFD2841090.1"/>
    <property type="molecule type" value="Genomic_DNA"/>
</dbReference>
<reference evidence="3" key="1">
    <citation type="journal article" date="2019" name="Int. J. Syst. Evol. Microbiol.">
        <title>The Global Catalogue of Microorganisms (GCM) 10K type strain sequencing project: providing services to taxonomists for standard genome sequencing and annotation.</title>
        <authorList>
            <consortium name="The Broad Institute Genomics Platform"/>
            <consortium name="The Broad Institute Genome Sequencing Center for Infectious Disease"/>
            <person name="Wu L."/>
            <person name="Ma J."/>
        </authorList>
    </citation>
    <scope>NUCLEOTIDE SEQUENCE [LARGE SCALE GENOMIC DNA]</scope>
    <source>
        <strain evidence="3">KCTC 33576</strain>
    </source>
</reference>
<gene>
    <name evidence="2" type="ORF">ACFSYH_11015</name>
</gene>
<keyword evidence="1" id="KW-0812">Transmembrane</keyword>
<keyword evidence="3" id="KW-1185">Reference proteome</keyword>
<protein>
    <submittedName>
        <fullName evidence="2">Uncharacterized protein</fullName>
    </submittedName>
</protein>
<comment type="caution">
    <text evidence="2">The sequence shown here is derived from an EMBL/GenBank/DDBJ whole genome shotgun (WGS) entry which is preliminary data.</text>
</comment>
<proteinExistence type="predicted"/>
<feature type="transmembrane region" description="Helical" evidence="1">
    <location>
        <begin position="150"/>
        <end position="168"/>
    </location>
</feature>
<evidence type="ECO:0000313" key="3">
    <source>
        <dbReference type="Proteomes" id="UP001597391"/>
    </source>
</evidence>
<name>A0ABW5XIK6_9MICO</name>
<accession>A0ABW5XIK6</accession>
<dbReference type="RefSeq" id="WP_377467009.1">
    <property type="nucleotide sequence ID" value="NZ_JBHUOP010000004.1"/>
</dbReference>
<evidence type="ECO:0000313" key="2">
    <source>
        <dbReference type="EMBL" id="MFD2841090.1"/>
    </source>
</evidence>